<dbReference type="CDD" id="cd00609">
    <property type="entry name" value="AAT_like"/>
    <property type="match status" value="1"/>
</dbReference>
<keyword evidence="3 6" id="KW-0032">Aminotransferase</keyword>
<gene>
    <name evidence="8" type="ORF">JZO76_04925</name>
</gene>
<dbReference type="PRINTS" id="PR00753">
    <property type="entry name" value="ACCSYNTHASE"/>
</dbReference>
<comment type="similarity">
    <text evidence="2 6">Belongs to the class-I pyridoxal-phosphate-dependent aminotransferase family.</text>
</comment>
<comment type="caution">
    <text evidence="8">The sequence shown here is derived from an EMBL/GenBank/DDBJ whole genome shotgun (WGS) entry which is preliminary data.</text>
</comment>
<evidence type="ECO:0000256" key="3">
    <source>
        <dbReference type="ARBA" id="ARBA00022576"/>
    </source>
</evidence>
<dbReference type="Proteomes" id="UP000664256">
    <property type="component" value="Unassembled WGS sequence"/>
</dbReference>
<keyword evidence="5" id="KW-0663">Pyridoxal phosphate</keyword>
<dbReference type="EC" id="2.6.1.-" evidence="6"/>
<dbReference type="InterPro" id="IPR004838">
    <property type="entry name" value="NHTrfase_class1_PyrdxlP-BS"/>
</dbReference>
<dbReference type="EMBL" id="JAFLVT010000007">
    <property type="protein sequence ID" value="MBO0448875.1"/>
    <property type="molecule type" value="Genomic_DNA"/>
</dbReference>
<dbReference type="GO" id="GO:0008483">
    <property type="term" value="F:transaminase activity"/>
    <property type="evidence" value="ECO:0007669"/>
    <property type="project" value="UniProtKB-KW"/>
</dbReference>
<feature type="domain" description="Aminotransferase class I/classII large" evidence="7">
    <location>
        <begin position="31"/>
        <end position="383"/>
    </location>
</feature>
<organism evidence="8 9">
    <name type="scientific">Candidatus Enterococcus myersii</name>
    <dbReference type="NCBI Taxonomy" id="2815322"/>
    <lineage>
        <taxon>Bacteria</taxon>
        <taxon>Bacillati</taxon>
        <taxon>Bacillota</taxon>
        <taxon>Bacilli</taxon>
        <taxon>Lactobacillales</taxon>
        <taxon>Enterococcaceae</taxon>
        <taxon>Enterococcus</taxon>
    </lineage>
</organism>
<dbReference type="PANTHER" id="PTHR46383">
    <property type="entry name" value="ASPARTATE AMINOTRANSFERASE"/>
    <property type="match status" value="1"/>
</dbReference>
<dbReference type="PANTHER" id="PTHR46383:SF1">
    <property type="entry name" value="ASPARTATE AMINOTRANSFERASE"/>
    <property type="match status" value="1"/>
</dbReference>
<evidence type="ECO:0000256" key="6">
    <source>
        <dbReference type="RuleBase" id="RU000481"/>
    </source>
</evidence>
<dbReference type="InterPro" id="IPR004839">
    <property type="entry name" value="Aminotransferase_I/II_large"/>
</dbReference>
<keyword evidence="9" id="KW-1185">Reference proteome</keyword>
<dbReference type="RefSeq" id="WP_206903080.1">
    <property type="nucleotide sequence ID" value="NZ_JAFLVT010000007.1"/>
</dbReference>
<proteinExistence type="inferred from homology"/>
<dbReference type="InterPro" id="IPR050596">
    <property type="entry name" value="AspAT/PAT-like"/>
</dbReference>
<dbReference type="Gene3D" id="3.40.640.10">
    <property type="entry name" value="Type I PLP-dependent aspartate aminotransferase-like (Major domain)"/>
    <property type="match status" value="1"/>
</dbReference>
<reference evidence="8 9" key="1">
    <citation type="submission" date="2021-03" db="EMBL/GenBank/DDBJ databases">
        <title>Enterococcal diversity collection.</title>
        <authorList>
            <person name="Gilmore M.S."/>
            <person name="Schwartzman J."/>
            <person name="Van Tyne D."/>
            <person name="Martin M."/>
            <person name="Earl A.M."/>
            <person name="Manson A.L."/>
            <person name="Straub T."/>
            <person name="Salamzade R."/>
            <person name="Saavedra J."/>
            <person name="Lebreton F."/>
            <person name="Prichula J."/>
            <person name="Schaufler K."/>
            <person name="Gaca A."/>
            <person name="Sgardioli B."/>
            <person name="Wagenaar J."/>
            <person name="Strong T."/>
        </authorList>
    </citation>
    <scope>NUCLEOTIDE SEQUENCE [LARGE SCALE GENOMIC DNA]</scope>
    <source>
        <strain evidence="8 9">MJM12</strain>
    </source>
</reference>
<dbReference type="Pfam" id="PF00155">
    <property type="entry name" value="Aminotran_1_2"/>
    <property type="match status" value="1"/>
</dbReference>
<dbReference type="SUPFAM" id="SSF53383">
    <property type="entry name" value="PLP-dependent transferases"/>
    <property type="match status" value="1"/>
</dbReference>
<dbReference type="PROSITE" id="PS00105">
    <property type="entry name" value="AA_TRANSFER_CLASS_1"/>
    <property type="match status" value="1"/>
</dbReference>
<dbReference type="InterPro" id="IPR015421">
    <property type="entry name" value="PyrdxlP-dep_Trfase_major"/>
</dbReference>
<keyword evidence="4 6" id="KW-0808">Transferase</keyword>
<evidence type="ECO:0000313" key="9">
    <source>
        <dbReference type="Proteomes" id="UP000664256"/>
    </source>
</evidence>
<evidence type="ECO:0000256" key="1">
    <source>
        <dbReference type="ARBA" id="ARBA00001933"/>
    </source>
</evidence>
<comment type="cofactor">
    <cofactor evidence="1 6">
        <name>pyridoxal 5'-phosphate</name>
        <dbReference type="ChEBI" id="CHEBI:597326"/>
    </cofactor>
</comment>
<accession>A0ABS3H7J8</accession>
<evidence type="ECO:0000256" key="2">
    <source>
        <dbReference type="ARBA" id="ARBA00007441"/>
    </source>
</evidence>
<sequence>MKLSQRAQKLEPSVTLAAAAKAKALKAKGVDVLSLTVGEPDFTTPKNIKDAAITAINSGQASFYTQSAGIPELRLAIADYMEKYYDRKYAIEEIIVTDGAKYALYNLFQAILDKGDEVIIPVPYWVSYGEQVKLAEGVPVYVDGLFENDFKVTVAQLEKAKTKNTVALILNSPSNPTGMIYTKEELTAIGNWAVKNDILIVADDIYGRLVYDGNEFTPIATLSEAIAKQTIVINGVSKTYAMTGWRIGFAVGDEKIIKAMTNIASQSTSNPTAASQYAALEALSGDQTSVENMRAAFEARLNKLYPLVAAIPGVELKKPQGAFYLFPNVKKTMEMCGYDDVNVFVEDLLEEGHVALVTGAGFGAPENVRISYAASWDILEEAVRRMHKFVENKRNKD</sequence>
<evidence type="ECO:0000256" key="5">
    <source>
        <dbReference type="ARBA" id="ARBA00022898"/>
    </source>
</evidence>
<evidence type="ECO:0000313" key="8">
    <source>
        <dbReference type="EMBL" id="MBO0448875.1"/>
    </source>
</evidence>
<evidence type="ECO:0000256" key="4">
    <source>
        <dbReference type="ARBA" id="ARBA00022679"/>
    </source>
</evidence>
<dbReference type="Gene3D" id="3.90.1150.10">
    <property type="entry name" value="Aspartate Aminotransferase, domain 1"/>
    <property type="match status" value="1"/>
</dbReference>
<name>A0ABS3H7J8_9ENTE</name>
<dbReference type="InterPro" id="IPR015422">
    <property type="entry name" value="PyrdxlP-dep_Trfase_small"/>
</dbReference>
<protein>
    <recommendedName>
        <fullName evidence="6">Aminotransferase</fullName>
        <ecNumber evidence="6">2.6.1.-</ecNumber>
    </recommendedName>
</protein>
<dbReference type="InterPro" id="IPR015424">
    <property type="entry name" value="PyrdxlP-dep_Trfase"/>
</dbReference>
<evidence type="ECO:0000259" key="7">
    <source>
        <dbReference type="Pfam" id="PF00155"/>
    </source>
</evidence>